<dbReference type="Proteomes" id="UP001287059">
    <property type="component" value="Unassembled WGS sequence"/>
</dbReference>
<proteinExistence type="predicted"/>
<dbReference type="EMBL" id="JAVIIW010000004">
    <property type="protein sequence ID" value="MDX8477897.1"/>
    <property type="molecule type" value="Genomic_DNA"/>
</dbReference>
<name>A0ABU4XT65_9HYPH</name>
<comment type="caution">
    <text evidence="1">The sequence shown here is derived from an EMBL/GenBank/DDBJ whole genome shotgun (WGS) entry which is preliminary data.</text>
</comment>
<dbReference type="RefSeq" id="WP_320286320.1">
    <property type="nucleotide sequence ID" value="NZ_JAVIIW010000004.1"/>
</dbReference>
<gene>
    <name evidence="1" type="ORF">RFN28_05295</name>
</gene>
<accession>A0ABU4XT65</accession>
<keyword evidence="2" id="KW-1185">Reference proteome</keyword>
<sequence>MTAVAIPPLVEVQPLPSIDTTQLFRHTGEVWSPIDKFIANTNAINVILAGATVDQDPSPELCSIVVLGYLSAVETYFRTLLSRLAHIDELTMEALGQKQLLFSVAMKRPRESLAEALYEDSFASVKELKARLGEIGMSKLPTEIEVALGTYESICHVRHCCVHRFGYLGNKNANDLGMSKHHHLIGGLFSASTDELANIADALQVFVKTCNNHIFKFVTDRTVTAQNDPGHDFEWAWRWSWKYKADKKHFKPYYDLFALVVGRPASVGMKDAYKRFKDGNASKVADMVARHEEGRHRAPQRLAG</sequence>
<reference evidence="1 2" key="1">
    <citation type="submission" date="2023-08" db="EMBL/GenBank/DDBJ databases">
        <title>Implementing the SeqCode for naming new Mesorhizobium species isolated from Vachellia karroo root nodules.</title>
        <authorList>
            <person name="Van Lill M."/>
        </authorList>
    </citation>
    <scope>NUCLEOTIDE SEQUENCE [LARGE SCALE GENOMIC DNA]</scope>
    <source>
        <strain evidence="1 2">VK24D</strain>
    </source>
</reference>
<organism evidence="1 2">
    <name type="scientific">Mesorhizobium album</name>
    <dbReference type="NCBI Taxonomy" id="3072314"/>
    <lineage>
        <taxon>Bacteria</taxon>
        <taxon>Pseudomonadati</taxon>
        <taxon>Pseudomonadota</taxon>
        <taxon>Alphaproteobacteria</taxon>
        <taxon>Hyphomicrobiales</taxon>
        <taxon>Phyllobacteriaceae</taxon>
        <taxon>Mesorhizobium</taxon>
    </lineage>
</organism>
<protein>
    <submittedName>
        <fullName evidence="1">Uncharacterized protein</fullName>
    </submittedName>
</protein>
<evidence type="ECO:0000313" key="2">
    <source>
        <dbReference type="Proteomes" id="UP001287059"/>
    </source>
</evidence>
<evidence type="ECO:0000313" key="1">
    <source>
        <dbReference type="EMBL" id="MDX8477897.1"/>
    </source>
</evidence>